<dbReference type="Gene3D" id="3.90.10.10">
    <property type="entry name" value="Cytochrome C3"/>
    <property type="match status" value="1"/>
</dbReference>
<keyword evidence="4" id="KW-1185">Reference proteome</keyword>
<dbReference type="Proteomes" id="UP000811899">
    <property type="component" value="Unassembled WGS sequence"/>
</dbReference>
<feature type="non-terminal residue" evidence="3">
    <location>
        <position position="2034"/>
    </location>
</feature>
<sequence length="2034" mass="212145">MTTIRLDKGETYMMRRVLDIIGSCTRKRLMTVCCMISVLLACCATGSQAADLLHNSVDTGSKSSKWPNGWGVTGGKYGQFTCDTCHEPNNKENLKNIRTVIHTPDGDLWPNGQQSVPVKFANQTGMGDDTKAHAASNRICEVCHSQNKFHNANSANNSAGLGHPNPKEVCTTCHAHNTGFKAACGGCHGNPPTSSVRGGDTGLIGSPRPSFALQTSAAGAHATHVTGRSLVCDTCHYIDNNTPKMPNQSGTIDIGFFGFGGKVTSGTYVPFTSSRRGYPFAAGTAATTIAGGVTDPLQANRCANIYCHGGGAPGKAPLTGGSNQAPRWDASGQSACGSCHGATTATPPAMGSHPTHAGSASGYSYNCDFCHPATDISHVQGNVRWQFSATEPRVSGAAYQSAGSGVAANSGSTGDLAPSATYGTCSNVYCHYDKTPQWGSSLATDCSGCHGNDELSLTPMNKNAHKAHVNNRSQKFDHFDFKCYECHNSTVDASNRSLINRGLHANGAKNVAWGPLATKNGGGAQSYQTNGCATIYCHSDGNGNFKQPAKSWTELADGTEGSVSCDYCHGGTLADATVMTDERHNNHVRQSPTGGILHNAVGCDKCHDATVGPDGASIDYHTGTHINGVRDITFAKFANRSGSWVGGTTRRCDNTYCHGRNNPTWGTLTISQCGTCHRATNTTTSGLSNAHRKHYNSGTAPLWNTNEGWTNINKSATNNVFMCGTCHSEEPNTHHVNGPAMPNGAAAEVVINLPFAIPPERQYPAGGVSVVTRGTTVVPDGAGYLYSQETSCATYCHSNGRGGAPVNVMTWDSSTTTCGNCHNKAGDASPTWSGAHTKHLTSTVSTAATCNACHAATASGNNALISGRRDRHPNGFINVTGGSLAGGSMRWNGTSCSNVVCHYGGSTPNWVGGSMSGSRCTSCHGGTANSANPMSKLGHKAHINNQTAKFGATRFNCNECHNTVVYANNTSILPTGTGLHVNGSGTVSWGPLSNGGVAYSSGNCTNIYCHSSGQATPTYKNPTAWSAIANGAEGTVACDYCHNGTGLNGETRISTGRHTKHLANSGDAGINHRILTCDTCHKLTTDANYSLIPGGAHLNRSRDVRMAKFANRSGVYSGSQCSVTYCHGRNNPNWTATTVNCGSCHQSNNSASFGLSSTHRKHYASGTSVTNLNGWTNTNASSQTGHVFYCGTCHNVAPLTDHVNGPVSVNGAAAQIVFNLPVVPSGAARPNTVQYGTGQRQDGAGYYFSSGTTCDVYCHSDGRGGAGKTSFLWTSTKFRCGECHNSAFDGYTAPTWSKPHSKHIRGYYELGNANISCFSCHAATVMSNNTSISDKRRHINGYRNISSTVAFAKFIWSGTTCANGYCHSDGKATSPAFVTQAWTSVPANCTGCHGNASANGGNNSALSGKHAKHVGTATYGYRCASCHAKTVDAANDLALKQYTGAKYHVNKTRNVVMASSFGGTWTSPSCTNVYCHSNGQTPPTYSNPNWSSLTTTCTSCHGDATSNTLSGRHQNHLNPAVNTSLGLGNGMLCADCHAKTAATNNSIANYANHANKFADFSSSHGGGSVTYNSSTKLCANIYCHSNGNPAAIVYQNPTAWNVSTSYGCASCHGTSNSYAGAPDYSNGGPVPSPTANSHQNHVGVTTNTTVCSLCHAKTVSKTVSGLLKDYTAVRYHLNGTPNVYFDPASVGASARFDQGTGQCSNINCHGGITSQAWGYASATPKCQKCHGYRATPWNALNGATATTDPKAGAHFNHISSTTFKYSGAISCAECHSTSIALATDNVNAAGHYDSAAPAEVSFNALAKKAGLNPSYLSGVCSNTYCHGASLPASTPARTAPSWNVPFLTGTATLGDGIAGGSNPGSGDCAQCHGYPPQNGHASSNCSSCHKHLNADNKTFNNPSLHINGTVEGGSCLSCHAKVQGTRVDVVNHFAAQSHHIQGATLSNELCYQCHWEANADGSINSAYHMGVPGGSVSLVIYGAGTGRPGSYTTGTYISYTANGTRDSIKKINAHCLGCHNSANASLAPFVAGST</sequence>
<name>A0AAW4LGE1_9BACT</name>
<evidence type="ECO:0000256" key="1">
    <source>
        <dbReference type="ARBA" id="ARBA00022729"/>
    </source>
</evidence>
<dbReference type="GO" id="GO:0016491">
    <property type="term" value="F:oxidoreductase activity"/>
    <property type="evidence" value="ECO:0007669"/>
    <property type="project" value="TreeGrafter"/>
</dbReference>
<dbReference type="NCBIfam" id="TIGR01904">
    <property type="entry name" value="GSu_C4xC__C2xCH"/>
    <property type="match status" value="13"/>
</dbReference>
<dbReference type="PANTHER" id="PTHR35038">
    <property type="entry name" value="DISSIMILATORY SULFITE REDUCTASE SIRA"/>
    <property type="match status" value="1"/>
</dbReference>
<dbReference type="Pfam" id="PF09698">
    <property type="entry name" value="GSu_C4xC__C2xCH"/>
    <property type="match status" value="8"/>
</dbReference>
<evidence type="ECO:0000313" key="3">
    <source>
        <dbReference type="EMBL" id="MBT0666236.1"/>
    </source>
</evidence>
<keyword evidence="1 2" id="KW-0732">Signal</keyword>
<accession>A0AAW4LGE1</accession>
<protein>
    <submittedName>
        <fullName evidence="3">CxxxxCH/CxxCH domain-containing protein</fullName>
    </submittedName>
</protein>
<organism evidence="3 4">
    <name type="scientific">Geoanaerobacter pelophilus</name>
    <dbReference type="NCBI Taxonomy" id="60036"/>
    <lineage>
        <taxon>Bacteria</taxon>
        <taxon>Pseudomonadati</taxon>
        <taxon>Thermodesulfobacteriota</taxon>
        <taxon>Desulfuromonadia</taxon>
        <taxon>Geobacterales</taxon>
        <taxon>Geobacteraceae</taxon>
        <taxon>Geoanaerobacter</taxon>
    </lineage>
</organism>
<dbReference type="SUPFAM" id="SSF48695">
    <property type="entry name" value="Multiheme cytochromes"/>
    <property type="match status" value="8"/>
</dbReference>
<gene>
    <name evidence="3" type="ORF">KI809_18145</name>
</gene>
<dbReference type="PANTHER" id="PTHR35038:SF6">
    <property type="entry name" value="SURFACE LOCALIZED DECAHEME CYTOCHROME C LIPOPROTEIN"/>
    <property type="match status" value="1"/>
</dbReference>
<feature type="chain" id="PRO_5043352310" evidence="2">
    <location>
        <begin position="50"/>
        <end position="2034"/>
    </location>
</feature>
<comment type="caution">
    <text evidence="3">The sequence shown here is derived from an EMBL/GenBank/DDBJ whole genome shotgun (WGS) entry which is preliminary data.</text>
</comment>
<dbReference type="InterPro" id="IPR010176">
    <property type="entry name" value="C4xCH_C2xCH_motif_GEOSU"/>
</dbReference>
<dbReference type="InterPro" id="IPR051829">
    <property type="entry name" value="Multiheme_Cytochr_ET"/>
</dbReference>
<dbReference type="RefSeq" id="WP_214173004.1">
    <property type="nucleotide sequence ID" value="NZ_JAHCVJ010000009.1"/>
</dbReference>
<evidence type="ECO:0000256" key="2">
    <source>
        <dbReference type="SAM" id="SignalP"/>
    </source>
</evidence>
<evidence type="ECO:0000313" key="4">
    <source>
        <dbReference type="Proteomes" id="UP000811899"/>
    </source>
</evidence>
<dbReference type="InterPro" id="IPR036280">
    <property type="entry name" value="Multihaem_cyt_sf"/>
</dbReference>
<reference evidence="3 4" key="1">
    <citation type="submission" date="2021-05" db="EMBL/GenBank/DDBJ databases">
        <title>The draft genome of Geobacter pelophilus DSM 12255.</title>
        <authorList>
            <person name="Xu Z."/>
            <person name="Masuda Y."/>
            <person name="Itoh H."/>
            <person name="Senoo K."/>
        </authorList>
    </citation>
    <scope>NUCLEOTIDE SEQUENCE [LARGE SCALE GENOMIC DNA]</scope>
    <source>
        <strain evidence="3 4">DSM 12255</strain>
    </source>
</reference>
<proteinExistence type="predicted"/>
<feature type="signal peptide" evidence="2">
    <location>
        <begin position="1"/>
        <end position="49"/>
    </location>
</feature>
<dbReference type="EMBL" id="JAHCVJ010000009">
    <property type="protein sequence ID" value="MBT0666236.1"/>
    <property type="molecule type" value="Genomic_DNA"/>
</dbReference>